<sequence length="120" mass="12722">MPSTSLPAAEAAARLARIENLAAKLDRAYRIPGTGIRLGWDSILGLVPGVGDALALAPALWIIQQAHSLGARKRVLARMGVNTAIDSVIGSVPLLGDLFDVGFKSNQRNVALLRDELSRI</sequence>
<dbReference type="InterPro" id="IPR025187">
    <property type="entry name" value="DUF4112"/>
</dbReference>
<dbReference type="Proteomes" id="UP000054935">
    <property type="component" value="Unassembled WGS sequence"/>
</dbReference>
<gene>
    <name evidence="1" type="ORF">TRN7648_00540</name>
</gene>
<name>A0A0P1G1G9_9RHOB</name>
<dbReference type="EMBL" id="CYSE01000001">
    <property type="protein sequence ID" value="CUH75639.1"/>
    <property type="molecule type" value="Genomic_DNA"/>
</dbReference>
<evidence type="ECO:0000313" key="2">
    <source>
        <dbReference type="Proteomes" id="UP000054935"/>
    </source>
</evidence>
<dbReference type="Pfam" id="PF13430">
    <property type="entry name" value="DUF4112"/>
    <property type="match status" value="1"/>
</dbReference>
<protein>
    <recommendedName>
        <fullName evidence="3">DUF4112 domain-containing protein</fullName>
    </recommendedName>
</protein>
<dbReference type="RefSeq" id="WP_058246081.1">
    <property type="nucleotide sequence ID" value="NZ_CYSE01000001.1"/>
</dbReference>
<evidence type="ECO:0008006" key="3">
    <source>
        <dbReference type="Google" id="ProtNLM"/>
    </source>
</evidence>
<dbReference type="OrthoDB" id="513552at2"/>
<organism evidence="1 2">
    <name type="scientific">Tropicibacter naphthalenivorans</name>
    <dbReference type="NCBI Taxonomy" id="441103"/>
    <lineage>
        <taxon>Bacteria</taxon>
        <taxon>Pseudomonadati</taxon>
        <taxon>Pseudomonadota</taxon>
        <taxon>Alphaproteobacteria</taxon>
        <taxon>Rhodobacterales</taxon>
        <taxon>Roseobacteraceae</taxon>
        <taxon>Tropicibacter</taxon>
    </lineage>
</organism>
<evidence type="ECO:0000313" key="1">
    <source>
        <dbReference type="EMBL" id="CUH75639.1"/>
    </source>
</evidence>
<accession>A0A0P1G1G9</accession>
<dbReference type="AlphaFoldDB" id="A0A0P1G1G9"/>
<dbReference type="PANTHER" id="PTHR35519">
    <property type="entry name" value="MEMBRANE PROTEINS"/>
    <property type="match status" value="1"/>
</dbReference>
<dbReference type="STRING" id="441103.TRN7648_00540"/>
<proteinExistence type="predicted"/>
<keyword evidence="2" id="KW-1185">Reference proteome</keyword>
<reference evidence="1 2" key="1">
    <citation type="submission" date="2015-09" db="EMBL/GenBank/DDBJ databases">
        <authorList>
            <consortium name="Swine Surveillance"/>
        </authorList>
    </citation>
    <scope>NUCLEOTIDE SEQUENCE [LARGE SCALE GENOMIC DNA]</scope>
    <source>
        <strain evidence="1 2">CECT 7648</strain>
    </source>
</reference>
<dbReference type="PANTHER" id="PTHR35519:SF2">
    <property type="entry name" value="PH DOMAIN PROTEIN"/>
    <property type="match status" value="1"/>
</dbReference>